<dbReference type="SUPFAM" id="SSF52467">
    <property type="entry name" value="DHS-like NAD/FAD-binding domain"/>
    <property type="match status" value="1"/>
</dbReference>
<dbReference type="Gene3D" id="3.40.50.970">
    <property type="match status" value="2"/>
</dbReference>
<evidence type="ECO:0000256" key="2">
    <source>
        <dbReference type="ARBA" id="ARBA00023052"/>
    </source>
</evidence>
<dbReference type="Pfam" id="PF00205">
    <property type="entry name" value="TPP_enzyme_M"/>
    <property type="match status" value="1"/>
</dbReference>
<accession>A0ABN2QR51</accession>
<dbReference type="InterPro" id="IPR012001">
    <property type="entry name" value="Thiamin_PyroP_enz_TPP-bd_dom"/>
</dbReference>
<dbReference type="InterPro" id="IPR029035">
    <property type="entry name" value="DHS-like_NAD/FAD-binding_dom"/>
</dbReference>
<dbReference type="PANTHER" id="PTHR18968:SF167">
    <property type="entry name" value="ACETOLACTATE SYNTHASE LARGE SUBUNIT ILVB2-RELATED"/>
    <property type="match status" value="1"/>
</dbReference>
<organism evidence="7 8">
    <name type="scientific">Agromyces allii</name>
    <dbReference type="NCBI Taxonomy" id="393607"/>
    <lineage>
        <taxon>Bacteria</taxon>
        <taxon>Bacillati</taxon>
        <taxon>Actinomycetota</taxon>
        <taxon>Actinomycetes</taxon>
        <taxon>Micrococcales</taxon>
        <taxon>Microbacteriaceae</taxon>
        <taxon>Agromyces</taxon>
    </lineage>
</organism>
<evidence type="ECO:0000313" key="7">
    <source>
        <dbReference type="EMBL" id="GAA1956172.1"/>
    </source>
</evidence>
<evidence type="ECO:0000259" key="6">
    <source>
        <dbReference type="Pfam" id="PF02776"/>
    </source>
</evidence>
<dbReference type="InterPro" id="IPR012000">
    <property type="entry name" value="Thiamin_PyroP_enz_cen_dom"/>
</dbReference>
<keyword evidence="2 3" id="KW-0786">Thiamine pyrophosphate</keyword>
<dbReference type="InterPro" id="IPR029061">
    <property type="entry name" value="THDP-binding"/>
</dbReference>
<dbReference type="Pfam" id="PF02775">
    <property type="entry name" value="TPP_enzyme_C"/>
    <property type="match status" value="1"/>
</dbReference>
<feature type="domain" description="Thiamine pyrophosphate enzyme central" evidence="4">
    <location>
        <begin position="210"/>
        <end position="342"/>
    </location>
</feature>
<keyword evidence="8" id="KW-1185">Reference proteome</keyword>
<name>A0ABN2QR51_9MICO</name>
<evidence type="ECO:0000256" key="1">
    <source>
        <dbReference type="ARBA" id="ARBA00007812"/>
    </source>
</evidence>
<dbReference type="Gene3D" id="3.40.50.1220">
    <property type="entry name" value="TPP-binding domain"/>
    <property type="match status" value="1"/>
</dbReference>
<dbReference type="CDD" id="cd00568">
    <property type="entry name" value="TPP_enzymes"/>
    <property type="match status" value="1"/>
</dbReference>
<protein>
    <submittedName>
        <fullName evidence="7">Thiamine pyrophosphate-binding protein</fullName>
    </submittedName>
</protein>
<comment type="caution">
    <text evidence="7">The sequence shown here is derived from an EMBL/GenBank/DDBJ whole genome shotgun (WGS) entry which is preliminary data.</text>
</comment>
<dbReference type="Pfam" id="PF02776">
    <property type="entry name" value="TPP_enzyme_N"/>
    <property type="match status" value="1"/>
</dbReference>
<dbReference type="InterPro" id="IPR045229">
    <property type="entry name" value="TPP_enz"/>
</dbReference>
<evidence type="ECO:0000259" key="4">
    <source>
        <dbReference type="Pfam" id="PF00205"/>
    </source>
</evidence>
<dbReference type="CDD" id="cd07035">
    <property type="entry name" value="TPP_PYR_POX_like"/>
    <property type="match status" value="1"/>
</dbReference>
<dbReference type="Proteomes" id="UP001499954">
    <property type="component" value="Unassembled WGS sequence"/>
</dbReference>
<evidence type="ECO:0000259" key="5">
    <source>
        <dbReference type="Pfam" id="PF02775"/>
    </source>
</evidence>
<dbReference type="EMBL" id="BAAAMK010000004">
    <property type="protein sequence ID" value="GAA1956172.1"/>
    <property type="molecule type" value="Genomic_DNA"/>
</dbReference>
<dbReference type="SUPFAM" id="SSF52518">
    <property type="entry name" value="Thiamin diphosphate-binding fold (THDP-binding)"/>
    <property type="match status" value="2"/>
</dbReference>
<proteinExistence type="inferred from homology"/>
<evidence type="ECO:0000256" key="3">
    <source>
        <dbReference type="RuleBase" id="RU362132"/>
    </source>
</evidence>
<comment type="similarity">
    <text evidence="1 3">Belongs to the TPP enzyme family.</text>
</comment>
<feature type="domain" description="Thiamine pyrophosphate enzyme N-terminal TPP-binding" evidence="6">
    <location>
        <begin position="20"/>
        <end position="137"/>
    </location>
</feature>
<dbReference type="InterPro" id="IPR011766">
    <property type="entry name" value="TPP_enzyme_TPP-bd"/>
</dbReference>
<feature type="domain" description="Thiamine pyrophosphate enzyme TPP-binding" evidence="5">
    <location>
        <begin position="415"/>
        <end position="553"/>
    </location>
</feature>
<dbReference type="PANTHER" id="PTHR18968">
    <property type="entry name" value="THIAMINE PYROPHOSPHATE ENZYMES"/>
    <property type="match status" value="1"/>
</dbReference>
<gene>
    <name evidence="7" type="ORF">GCM10009717_22790</name>
</gene>
<sequence>MSETAGAAGAPDAALEHVRNGGDVVVETLEALGVDHVFGIPGQHALGLFDAIRRSDLEFVSSRVENNSAFGADGYARATGEVGVLFLSTGPGALTALGALQEAYATGVPLLVITSQVPRRGLGGTRKGLLHQLDDQQQSARNVTKSTAVIREAVQIPSALADAWALAQAAPAGPTWVEIPEDVLLEATDVPPVSSAVVSIAERMPRAELVDEAAALLAGAHNPVILAGGGVRRSQGGRAALRRLAEALDAPVVSTVGGKGAIAFDHPLSAASWIEDRHTTELLEQADVLLAVGTAIGEVTSNYFTFAPEGRLIQVDAEPRVLGSNYPGLGIHADAALALSAIADRLPARPTRPAVSGQPSADAPSRGAEIAARLRAAVEARLAAQDLAPELGLMADLRTAVPADVHTFWDMTISGYWAWSAWDPQQGEFHSAQGSGGLGFAFPAALAAAIGSGRRTLAVSGDGGAMYSIAELATARQHDADVTWLIIDDGGYGILREYMTGAFGQATATELARPDFVALARSFGVTAHESTLEDVGETVARTFAEPGPAVVVVPAVLRMFAPTHQQ</sequence>
<evidence type="ECO:0000313" key="8">
    <source>
        <dbReference type="Proteomes" id="UP001499954"/>
    </source>
</evidence>
<reference evidence="7 8" key="1">
    <citation type="journal article" date="2019" name="Int. J. Syst. Evol. Microbiol.">
        <title>The Global Catalogue of Microorganisms (GCM) 10K type strain sequencing project: providing services to taxonomists for standard genome sequencing and annotation.</title>
        <authorList>
            <consortium name="The Broad Institute Genomics Platform"/>
            <consortium name="The Broad Institute Genome Sequencing Center for Infectious Disease"/>
            <person name="Wu L."/>
            <person name="Ma J."/>
        </authorList>
    </citation>
    <scope>NUCLEOTIDE SEQUENCE [LARGE SCALE GENOMIC DNA]</scope>
    <source>
        <strain evidence="7 8">JCM 13584</strain>
    </source>
</reference>